<evidence type="ECO:0000256" key="3">
    <source>
        <dbReference type="SAM" id="MobiDB-lite"/>
    </source>
</evidence>
<keyword evidence="2" id="KW-0175">Coiled coil</keyword>
<keyword evidence="4" id="KW-0732">Signal</keyword>
<evidence type="ECO:0000313" key="6">
    <source>
        <dbReference type="Proteomes" id="UP001207918"/>
    </source>
</evidence>
<dbReference type="PANTHER" id="PTHR30203:SF24">
    <property type="entry name" value="BLR4935 PROTEIN"/>
    <property type="match status" value="1"/>
</dbReference>
<feature type="compositionally biased region" description="Polar residues" evidence="3">
    <location>
        <begin position="31"/>
        <end position="51"/>
    </location>
</feature>
<dbReference type="EMBL" id="JAGGJA010000003">
    <property type="protein sequence ID" value="MCW9706270.1"/>
    <property type="molecule type" value="Genomic_DNA"/>
</dbReference>
<dbReference type="SUPFAM" id="SSF56954">
    <property type="entry name" value="Outer membrane efflux proteins (OEP)"/>
    <property type="match status" value="1"/>
</dbReference>
<reference evidence="5 6" key="1">
    <citation type="submission" date="2021-03" db="EMBL/GenBank/DDBJ databases">
        <title>Aliifodinibius sp. nov., a new bacterium isolated from saline soil.</title>
        <authorList>
            <person name="Galisteo C."/>
            <person name="De La Haba R."/>
            <person name="Sanchez-Porro C."/>
            <person name="Ventosa A."/>
        </authorList>
    </citation>
    <scope>NUCLEOTIDE SEQUENCE [LARGE SCALE GENOMIC DNA]</scope>
    <source>
        <strain evidence="5 6">1BSP15-2V2</strain>
    </source>
</reference>
<dbReference type="RefSeq" id="WP_265764974.1">
    <property type="nucleotide sequence ID" value="NZ_JAGGJA010000003.1"/>
</dbReference>
<comment type="caution">
    <text evidence="5">The sequence shown here is derived from an EMBL/GenBank/DDBJ whole genome shotgun (WGS) entry which is preliminary data.</text>
</comment>
<feature type="signal peptide" evidence="4">
    <location>
        <begin position="1"/>
        <end position="17"/>
    </location>
</feature>
<dbReference type="InterPro" id="IPR003423">
    <property type="entry name" value="OMP_efflux"/>
</dbReference>
<gene>
    <name evidence="5" type="ORF">J6I44_05370</name>
</gene>
<proteinExistence type="inferred from homology"/>
<accession>A0ABT3PK97</accession>
<name>A0ABT3PK97_9BACT</name>
<protein>
    <submittedName>
        <fullName evidence="5">TolC family protein</fullName>
    </submittedName>
</protein>
<feature type="coiled-coil region" evidence="2">
    <location>
        <begin position="215"/>
        <end position="242"/>
    </location>
</feature>
<dbReference type="Proteomes" id="UP001207918">
    <property type="component" value="Unassembled WGS sequence"/>
</dbReference>
<sequence>MKLFLKTVLVLGMLVLAAGCASEQTLIEPPSESTLGDKNYGQSPALNKNVEPQDTAATIQISDTLTFPDALSKAVLENPRLQSYGWQVRAREAERLQASLLPNPRLEAEMENFGGSGQFEGLDNREITIRLGQKILLGADRLKRKRLAGYNQQLAGWDYETQRLDVLTGVTQAYISALEAQQQWHQQQELVEVAQKLFDSISSQVEVGKVSPIAKTRAEVELSRARIDLENALNRFKAARSNLSSFWGSKQPVFKELAGTLAQTDSLPAYPSLVQYIQRNPDVARWATEMQQRESKLSLERAQGIPDPTISGGYKHFEDVGAEAAVVGISIPLPLFDRNQGDIKAAKYQINRGRSQRQAAVTEVTRALQEAYNRLQASYHEVKQLQNQVLPGAQSAFEGIQAGYKQGKFDYLEVLDAQRTLFTSRTRYIQALAEYNRAIAEVERLIGTPLSDIPSN</sequence>
<dbReference type="PROSITE" id="PS51257">
    <property type="entry name" value="PROKAR_LIPOPROTEIN"/>
    <property type="match status" value="1"/>
</dbReference>
<feature type="region of interest" description="Disordered" evidence="3">
    <location>
        <begin position="29"/>
        <end position="51"/>
    </location>
</feature>
<dbReference type="PANTHER" id="PTHR30203">
    <property type="entry name" value="OUTER MEMBRANE CATION EFFLUX PROTEIN"/>
    <property type="match status" value="1"/>
</dbReference>
<evidence type="ECO:0000256" key="2">
    <source>
        <dbReference type="SAM" id="Coils"/>
    </source>
</evidence>
<evidence type="ECO:0000313" key="5">
    <source>
        <dbReference type="EMBL" id="MCW9706270.1"/>
    </source>
</evidence>
<keyword evidence="6" id="KW-1185">Reference proteome</keyword>
<evidence type="ECO:0000256" key="1">
    <source>
        <dbReference type="ARBA" id="ARBA00007613"/>
    </source>
</evidence>
<dbReference type="Gene3D" id="1.20.1600.10">
    <property type="entry name" value="Outer membrane efflux proteins (OEP)"/>
    <property type="match status" value="1"/>
</dbReference>
<evidence type="ECO:0000256" key="4">
    <source>
        <dbReference type="SAM" id="SignalP"/>
    </source>
</evidence>
<dbReference type="InterPro" id="IPR010131">
    <property type="entry name" value="MdtP/NodT-like"/>
</dbReference>
<comment type="similarity">
    <text evidence="1">Belongs to the outer membrane factor (OMF) (TC 1.B.17) family.</text>
</comment>
<dbReference type="Pfam" id="PF02321">
    <property type="entry name" value="OEP"/>
    <property type="match status" value="2"/>
</dbReference>
<organism evidence="5 6">
    <name type="scientific">Fodinibius salsisoli</name>
    <dbReference type="NCBI Taxonomy" id="2820877"/>
    <lineage>
        <taxon>Bacteria</taxon>
        <taxon>Pseudomonadati</taxon>
        <taxon>Balneolota</taxon>
        <taxon>Balneolia</taxon>
        <taxon>Balneolales</taxon>
        <taxon>Balneolaceae</taxon>
        <taxon>Fodinibius</taxon>
    </lineage>
</organism>
<feature type="chain" id="PRO_5045253780" evidence="4">
    <location>
        <begin position="18"/>
        <end position="456"/>
    </location>
</feature>